<evidence type="ECO:0000313" key="1">
    <source>
        <dbReference type="EMBL" id="GFN74032.1"/>
    </source>
</evidence>
<sequence>MCSERKFYRLTAKIKSRCLDFGVDLKIGNQTIAIIIVNCDAKSGAYDGMSHEKTILSTSLTVLAVKPETLKNEIFQLGTN</sequence>
<keyword evidence="2" id="KW-1185">Reference proteome</keyword>
<proteinExistence type="predicted"/>
<dbReference type="EMBL" id="BLXT01000055">
    <property type="protein sequence ID" value="GFN74032.1"/>
    <property type="molecule type" value="Genomic_DNA"/>
</dbReference>
<dbReference type="Proteomes" id="UP000735302">
    <property type="component" value="Unassembled WGS sequence"/>
</dbReference>
<dbReference type="AlphaFoldDB" id="A0AAV3XVL9"/>
<evidence type="ECO:0000313" key="2">
    <source>
        <dbReference type="Proteomes" id="UP000735302"/>
    </source>
</evidence>
<organism evidence="1 2">
    <name type="scientific">Plakobranchus ocellatus</name>
    <dbReference type="NCBI Taxonomy" id="259542"/>
    <lineage>
        <taxon>Eukaryota</taxon>
        <taxon>Metazoa</taxon>
        <taxon>Spiralia</taxon>
        <taxon>Lophotrochozoa</taxon>
        <taxon>Mollusca</taxon>
        <taxon>Gastropoda</taxon>
        <taxon>Heterobranchia</taxon>
        <taxon>Euthyneura</taxon>
        <taxon>Panpulmonata</taxon>
        <taxon>Sacoglossa</taxon>
        <taxon>Placobranchoidea</taxon>
        <taxon>Plakobranchidae</taxon>
        <taxon>Plakobranchus</taxon>
    </lineage>
</organism>
<gene>
    <name evidence="1" type="ORF">PoB_000053800</name>
</gene>
<reference evidence="1 2" key="1">
    <citation type="journal article" date="2021" name="Elife">
        <title>Chloroplast acquisition without the gene transfer in kleptoplastic sea slugs, Plakobranchus ocellatus.</title>
        <authorList>
            <person name="Maeda T."/>
            <person name="Takahashi S."/>
            <person name="Yoshida T."/>
            <person name="Shimamura S."/>
            <person name="Takaki Y."/>
            <person name="Nagai Y."/>
            <person name="Toyoda A."/>
            <person name="Suzuki Y."/>
            <person name="Arimoto A."/>
            <person name="Ishii H."/>
            <person name="Satoh N."/>
            <person name="Nishiyama T."/>
            <person name="Hasebe M."/>
            <person name="Maruyama T."/>
            <person name="Minagawa J."/>
            <person name="Obokata J."/>
            <person name="Shigenobu S."/>
        </authorList>
    </citation>
    <scope>NUCLEOTIDE SEQUENCE [LARGE SCALE GENOMIC DNA]</scope>
</reference>
<name>A0AAV3XVL9_9GAST</name>
<protein>
    <submittedName>
        <fullName evidence="1">Large tegument protein deneddylase</fullName>
    </submittedName>
</protein>
<accession>A0AAV3XVL9</accession>
<comment type="caution">
    <text evidence="1">The sequence shown here is derived from an EMBL/GenBank/DDBJ whole genome shotgun (WGS) entry which is preliminary data.</text>
</comment>